<name>A0A1R3KMG6_COCAP</name>
<proteinExistence type="predicted"/>
<accession>A0A1R3KMG6</accession>
<reference evidence="1 2" key="1">
    <citation type="submission" date="2013-09" db="EMBL/GenBank/DDBJ databases">
        <title>Corchorus capsularis genome sequencing.</title>
        <authorList>
            <person name="Alam M."/>
            <person name="Haque M.S."/>
            <person name="Islam M.S."/>
            <person name="Emdad E.M."/>
            <person name="Islam M.M."/>
            <person name="Ahmed B."/>
            <person name="Halim A."/>
            <person name="Hossen Q.M.M."/>
            <person name="Hossain M.Z."/>
            <person name="Ahmed R."/>
            <person name="Khan M.M."/>
            <person name="Islam R."/>
            <person name="Rashid M.M."/>
            <person name="Khan S.A."/>
            <person name="Rahman M.S."/>
            <person name="Alam M."/>
        </authorList>
    </citation>
    <scope>NUCLEOTIDE SEQUENCE [LARGE SCALE GENOMIC DNA]</scope>
    <source>
        <strain evidence="2">cv. CVL-1</strain>
        <tissue evidence="1">Whole seedling</tissue>
    </source>
</reference>
<dbReference type="Proteomes" id="UP000188268">
    <property type="component" value="Unassembled WGS sequence"/>
</dbReference>
<evidence type="ECO:0000313" key="1">
    <source>
        <dbReference type="EMBL" id="OMP08283.1"/>
    </source>
</evidence>
<sequence>MGRSHPTTFRFAVHSPLRACGLATGKEGAKPNLQIIDS</sequence>
<keyword evidence="2" id="KW-1185">Reference proteome</keyword>
<gene>
    <name evidence="1" type="ORF">CCACVL1_01135</name>
</gene>
<evidence type="ECO:0000313" key="2">
    <source>
        <dbReference type="Proteomes" id="UP000188268"/>
    </source>
</evidence>
<organism evidence="1 2">
    <name type="scientific">Corchorus capsularis</name>
    <name type="common">Jute</name>
    <dbReference type="NCBI Taxonomy" id="210143"/>
    <lineage>
        <taxon>Eukaryota</taxon>
        <taxon>Viridiplantae</taxon>
        <taxon>Streptophyta</taxon>
        <taxon>Embryophyta</taxon>
        <taxon>Tracheophyta</taxon>
        <taxon>Spermatophyta</taxon>
        <taxon>Magnoliopsida</taxon>
        <taxon>eudicotyledons</taxon>
        <taxon>Gunneridae</taxon>
        <taxon>Pentapetalae</taxon>
        <taxon>rosids</taxon>
        <taxon>malvids</taxon>
        <taxon>Malvales</taxon>
        <taxon>Malvaceae</taxon>
        <taxon>Grewioideae</taxon>
        <taxon>Apeibeae</taxon>
        <taxon>Corchorus</taxon>
    </lineage>
</organism>
<dbReference type="Gramene" id="OMP08283">
    <property type="protein sequence ID" value="OMP08283"/>
    <property type="gene ID" value="CCACVL1_01135"/>
</dbReference>
<comment type="caution">
    <text evidence="1">The sequence shown here is derived from an EMBL/GenBank/DDBJ whole genome shotgun (WGS) entry which is preliminary data.</text>
</comment>
<dbReference type="AlphaFoldDB" id="A0A1R3KMG6"/>
<dbReference type="EMBL" id="AWWV01003891">
    <property type="protein sequence ID" value="OMP08283.1"/>
    <property type="molecule type" value="Genomic_DNA"/>
</dbReference>
<protein>
    <submittedName>
        <fullName evidence="1">Uncharacterized protein</fullName>
    </submittedName>
</protein>